<dbReference type="Proteomes" id="UP001597058">
    <property type="component" value="Unassembled WGS sequence"/>
</dbReference>
<name>A0ABW3XSE5_9ACTN</name>
<proteinExistence type="predicted"/>
<organism evidence="1 2">
    <name type="scientific">Streptomyces kaempferi</name>
    <dbReference type="NCBI Taxonomy" id="333725"/>
    <lineage>
        <taxon>Bacteria</taxon>
        <taxon>Bacillati</taxon>
        <taxon>Actinomycetota</taxon>
        <taxon>Actinomycetes</taxon>
        <taxon>Kitasatosporales</taxon>
        <taxon>Streptomycetaceae</taxon>
        <taxon>Streptomyces</taxon>
    </lineage>
</organism>
<sequence>MKNVAKPPRISRPNVEPRSEILKNRSTLFAAGGTELGGAATFCDSDMAILLVTCVAGVRMLAGLFPR</sequence>
<reference evidence="2" key="1">
    <citation type="journal article" date="2019" name="Int. J. Syst. Evol. Microbiol.">
        <title>The Global Catalogue of Microorganisms (GCM) 10K type strain sequencing project: providing services to taxonomists for standard genome sequencing and annotation.</title>
        <authorList>
            <consortium name="The Broad Institute Genomics Platform"/>
            <consortium name="The Broad Institute Genome Sequencing Center for Infectious Disease"/>
            <person name="Wu L."/>
            <person name="Ma J."/>
        </authorList>
    </citation>
    <scope>NUCLEOTIDE SEQUENCE [LARGE SCALE GENOMIC DNA]</scope>
    <source>
        <strain evidence="2">CGMCC 4.7020</strain>
    </source>
</reference>
<evidence type="ECO:0000313" key="2">
    <source>
        <dbReference type="Proteomes" id="UP001597058"/>
    </source>
</evidence>
<comment type="caution">
    <text evidence="1">The sequence shown here is derived from an EMBL/GenBank/DDBJ whole genome shotgun (WGS) entry which is preliminary data.</text>
</comment>
<keyword evidence="2" id="KW-1185">Reference proteome</keyword>
<dbReference type="RefSeq" id="WP_329526051.1">
    <property type="nucleotide sequence ID" value="NZ_JBHSKH010000088.1"/>
</dbReference>
<evidence type="ECO:0000313" key="1">
    <source>
        <dbReference type="EMBL" id="MFD1312078.1"/>
    </source>
</evidence>
<accession>A0ABW3XSE5</accession>
<gene>
    <name evidence="1" type="ORF">ACFQ5X_40570</name>
</gene>
<dbReference type="EMBL" id="JBHTMM010000102">
    <property type="protein sequence ID" value="MFD1312078.1"/>
    <property type="molecule type" value="Genomic_DNA"/>
</dbReference>
<protein>
    <submittedName>
        <fullName evidence="1">Uncharacterized protein</fullName>
    </submittedName>
</protein>